<keyword evidence="2" id="KW-1185">Reference proteome</keyword>
<sequence length="290" mass="32210">MADFILQYLTPRPKLPNFIKYSKPNKSSARSAPSTRSPDLDPPKLYNEQESHPVESRLPPCTTKRKAEGEHPDDNKRRRLLKRNSSGNLVDVHSWYPVSEKSSAPLKVRPSFVFNYQTSAEGKDYKSTHKGDSIDTETNNTANVEGAESTVPVSGTTVTASRTTIEPSSTHARAVGPNSITVCHTRIYAKNLPHRPEVKWAFSEKKPQTRSIMRREWSDAAAYQVTRTGPRALPLSSSSIRRAQDLEPAAASKGRTKPKRRPVEEGFRTPSSSAKKRVSVGTLGKSVRFA</sequence>
<comment type="caution">
    <text evidence="1">The sequence shown here is derived from an EMBL/GenBank/DDBJ whole genome shotgun (WGS) entry which is preliminary data.</text>
</comment>
<proteinExistence type="predicted"/>
<evidence type="ECO:0000313" key="2">
    <source>
        <dbReference type="Proteomes" id="UP000814128"/>
    </source>
</evidence>
<organism evidence="1 2">
    <name type="scientific">Vararia minispora EC-137</name>
    <dbReference type="NCBI Taxonomy" id="1314806"/>
    <lineage>
        <taxon>Eukaryota</taxon>
        <taxon>Fungi</taxon>
        <taxon>Dikarya</taxon>
        <taxon>Basidiomycota</taxon>
        <taxon>Agaricomycotina</taxon>
        <taxon>Agaricomycetes</taxon>
        <taxon>Russulales</taxon>
        <taxon>Lachnocladiaceae</taxon>
        <taxon>Vararia</taxon>
    </lineage>
</organism>
<dbReference type="Proteomes" id="UP000814128">
    <property type="component" value="Unassembled WGS sequence"/>
</dbReference>
<reference evidence="1" key="1">
    <citation type="submission" date="2021-02" db="EMBL/GenBank/DDBJ databases">
        <authorList>
            <consortium name="DOE Joint Genome Institute"/>
            <person name="Ahrendt S."/>
            <person name="Looney B.P."/>
            <person name="Miyauchi S."/>
            <person name="Morin E."/>
            <person name="Drula E."/>
            <person name="Courty P.E."/>
            <person name="Chicoki N."/>
            <person name="Fauchery L."/>
            <person name="Kohler A."/>
            <person name="Kuo A."/>
            <person name="Labutti K."/>
            <person name="Pangilinan J."/>
            <person name="Lipzen A."/>
            <person name="Riley R."/>
            <person name="Andreopoulos W."/>
            <person name="He G."/>
            <person name="Johnson J."/>
            <person name="Barry K.W."/>
            <person name="Grigoriev I.V."/>
            <person name="Nagy L."/>
            <person name="Hibbett D."/>
            <person name="Henrissat B."/>
            <person name="Matheny P.B."/>
            <person name="Labbe J."/>
            <person name="Martin F."/>
        </authorList>
    </citation>
    <scope>NUCLEOTIDE SEQUENCE</scope>
    <source>
        <strain evidence="1">EC-137</strain>
    </source>
</reference>
<protein>
    <submittedName>
        <fullName evidence="1">Uncharacterized protein</fullName>
    </submittedName>
</protein>
<evidence type="ECO:0000313" key="1">
    <source>
        <dbReference type="EMBL" id="KAI0032182.1"/>
    </source>
</evidence>
<gene>
    <name evidence="1" type="ORF">K488DRAFT_86107</name>
</gene>
<dbReference type="EMBL" id="MU273554">
    <property type="protein sequence ID" value="KAI0032182.1"/>
    <property type="molecule type" value="Genomic_DNA"/>
</dbReference>
<name>A0ACB8QKI6_9AGAM</name>
<reference evidence="1" key="2">
    <citation type="journal article" date="2022" name="New Phytol.">
        <title>Evolutionary transition to the ectomycorrhizal habit in the genomes of a hyperdiverse lineage of mushroom-forming fungi.</title>
        <authorList>
            <person name="Looney B."/>
            <person name="Miyauchi S."/>
            <person name="Morin E."/>
            <person name="Drula E."/>
            <person name="Courty P.E."/>
            <person name="Kohler A."/>
            <person name="Kuo A."/>
            <person name="LaButti K."/>
            <person name="Pangilinan J."/>
            <person name="Lipzen A."/>
            <person name="Riley R."/>
            <person name="Andreopoulos W."/>
            <person name="He G."/>
            <person name="Johnson J."/>
            <person name="Nolan M."/>
            <person name="Tritt A."/>
            <person name="Barry K.W."/>
            <person name="Grigoriev I.V."/>
            <person name="Nagy L.G."/>
            <person name="Hibbett D."/>
            <person name="Henrissat B."/>
            <person name="Matheny P.B."/>
            <person name="Labbe J."/>
            <person name="Martin F.M."/>
        </authorList>
    </citation>
    <scope>NUCLEOTIDE SEQUENCE</scope>
    <source>
        <strain evidence="1">EC-137</strain>
    </source>
</reference>
<accession>A0ACB8QKI6</accession>